<dbReference type="Proteomes" id="UP000253410">
    <property type="component" value="Unassembled WGS sequence"/>
</dbReference>
<evidence type="ECO:0000256" key="2">
    <source>
        <dbReference type="SAM" id="Phobius"/>
    </source>
</evidence>
<gene>
    <name evidence="4" type="ORF">DF182_03775</name>
</gene>
<evidence type="ECO:0000259" key="3">
    <source>
        <dbReference type="Pfam" id="PF06580"/>
    </source>
</evidence>
<feature type="transmembrane region" description="Helical" evidence="2">
    <location>
        <begin position="77"/>
        <end position="100"/>
    </location>
</feature>
<dbReference type="EMBL" id="QFFJ01000001">
    <property type="protein sequence ID" value="RBL91737.1"/>
    <property type="molecule type" value="Genomic_DNA"/>
</dbReference>
<dbReference type="InterPro" id="IPR050640">
    <property type="entry name" value="Bact_2-comp_sensor_kinase"/>
</dbReference>
<name>A0A365XZF9_9BACT</name>
<accession>A0A365XZF9</accession>
<dbReference type="InterPro" id="IPR036890">
    <property type="entry name" value="HATPase_C_sf"/>
</dbReference>
<keyword evidence="2" id="KW-0472">Membrane</keyword>
<feature type="transmembrane region" description="Helical" evidence="2">
    <location>
        <begin position="48"/>
        <end position="65"/>
    </location>
</feature>
<feature type="coiled-coil region" evidence="1">
    <location>
        <begin position="132"/>
        <end position="164"/>
    </location>
</feature>
<dbReference type="GO" id="GO:0000155">
    <property type="term" value="F:phosphorelay sensor kinase activity"/>
    <property type="evidence" value="ECO:0007669"/>
    <property type="project" value="InterPro"/>
</dbReference>
<keyword evidence="5" id="KW-1185">Reference proteome</keyword>
<dbReference type="PANTHER" id="PTHR34220">
    <property type="entry name" value="SENSOR HISTIDINE KINASE YPDA"/>
    <property type="match status" value="1"/>
</dbReference>
<organism evidence="4 5">
    <name type="scientific">Chitinophaga flava</name>
    <dbReference type="NCBI Taxonomy" id="2259036"/>
    <lineage>
        <taxon>Bacteria</taxon>
        <taxon>Pseudomonadati</taxon>
        <taxon>Bacteroidota</taxon>
        <taxon>Chitinophagia</taxon>
        <taxon>Chitinophagales</taxon>
        <taxon>Chitinophagaceae</taxon>
        <taxon>Chitinophaga</taxon>
    </lineage>
</organism>
<feature type="domain" description="Signal transduction histidine kinase internal region" evidence="3">
    <location>
        <begin position="157"/>
        <end position="234"/>
    </location>
</feature>
<comment type="caution">
    <text evidence="4">The sequence shown here is derived from an EMBL/GenBank/DDBJ whole genome shotgun (WGS) entry which is preliminary data.</text>
</comment>
<dbReference type="GO" id="GO:0016020">
    <property type="term" value="C:membrane"/>
    <property type="evidence" value="ECO:0007669"/>
    <property type="project" value="InterPro"/>
</dbReference>
<feature type="transmembrane region" description="Helical" evidence="2">
    <location>
        <begin position="112"/>
        <end position="136"/>
    </location>
</feature>
<evidence type="ECO:0000313" key="4">
    <source>
        <dbReference type="EMBL" id="RBL91737.1"/>
    </source>
</evidence>
<evidence type="ECO:0000256" key="1">
    <source>
        <dbReference type="SAM" id="Coils"/>
    </source>
</evidence>
<evidence type="ECO:0000313" key="5">
    <source>
        <dbReference type="Proteomes" id="UP000253410"/>
    </source>
</evidence>
<reference evidence="4 5" key="1">
    <citation type="submission" date="2018-05" db="EMBL/GenBank/DDBJ databases">
        <title>Chitinophaga sp. K3CV102501T nov., isolated from isolated from a monsoon evergreen broad-leaved forest soil.</title>
        <authorList>
            <person name="Lv Y."/>
        </authorList>
    </citation>
    <scope>NUCLEOTIDE SEQUENCE [LARGE SCALE GENOMIC DNA]</scope>
    <source>
        <strain evidence="4 5">GDMCC 1.1325</strain>
    </source>
</reference>
<dbReference type="PANTHER" id="PTHR34220:SF7">
    <property type="entry name" value="SENSOR HISTIDINE KINASE YPDA"/>
    <property type="match status" value="1"/>
</dbReference>
<protein>
    <recommendedName>
        <fullName evidence="3">Signal transduction histidine kinase internal region domain-containing protein</fullName>
    </recommendedName>
</protein>
<keyword evidence="2" id="KW-0812">Transmembrane</keyword>
<dbReference type="Pfam" id="PF06580">
    <property type="entry name" value="His_kinase"/>
    <property type="match status" value="1"/>
</dbReference>
<proteinExistence type="predicted"/>
<dbReference type="AlphaFoldDB" id="A0A365XZF9"/>
<keyword evidence="1" id="KW-0175">Coiled coil</keyword>
<dbReference type="Gene3D" id="3.30.565.10">
    <property type="entry name" value="Histidine kinase-like ATPase, C-terminal domain"/>
    <property type="match status" value="1"/>
</dbReference>
<dbReference type="InterPro" id="IPR010559">
    <property type="entry name" value="Sig_transdc_His_kin_internal"/>
</dbReference>
<sequence length="346" mass="40277">MLLFMRLFFTKYKGVHILFWMANLVFWCYATCATYHVPVWEGLRNNGLWLLLQAVLVYAIIYWLMPRYFYQKKYRKFAFTAAGLLVGISLLIAWMTVSLVKGDHPDAKISSVLYFSLYIGMTNLYVAFVFIAAKAIKDKLTADRRNREAEKERAENELRFLRSQMNPHFLFNAINSIYVLIRKDQEMAAGTLATFADMLRYQLYECNTETISIDREVCYLNSYVQLEQLRKGKALQLDYYVGPEVRNFRIAPLMLIPFVENAFKYVSTYTTRENSIRLHLNYKDDTFLLEVENTVEPVTKPATNGVGGIGLENVKRRLDLIYKGDYNLLITPGPSTYKVMLSIKML</sequence>
<feature type="transmembrane region" description="Helical" evidence="2">
    <location>
        <begin position="12"/>
        <end position="36"/>
    </location>
</feature>
<keyword evidence="2" id="KW-1133">Transmembrane helix</keyword>